<dbReference type="InterPro" id="IPR036986">
    <property type="entry name" value="S4_RNA-bd_sf"/>
</dbReference>
<keyword evidence="6" id="KW-0489">Methyltransferase</keyword>
<keyword evidence="6" id="KW-0808">Transferase</keyword>
<dbReference type="RefSeq" id="WP_345377173.1">
    <property type="nucleotide sequence ID" value="NZ_BAABLM010000010.1"/>
</dbReference>
<keyword evidence="7" id="KW-1185">Reference proteome</keyword>
<dbReference type="InterPro" id="IPR004538">
    <property type="entry name" value="Hemolysin_A/TlyA"/>
</dbReference>
<gene>
    <name evidence="6" type="ORF">GCM10025780_34540</name>
</gene>
<evidence type="ECO:0000313" key="6">
    <source>
        <dbReference type="EMBL" id="GAA4685259.1"/>
    </source>
</evidence>
<dbReference type="PANTHER" id="PTHR32319:SF0">
    <property type="entry name" value="BACTERIAL HEMOLYSIN-LIKE PROTEIN"/>
    <property type="match status" value="1"/>
</dbReference>
<protein>
    <submittedName>
        <fullName evidence="6">TlyA family RNA methyltransferase</fullName>
    </submittedName>
</protein>
<feature type="domain" description="RNA-binding S4" evidence="5">
    <location>
        <begin position="30"/>
        <end position="94"/>
    </location>
</feature>
<sequence>MHGPATSHAANRSAEEAAASGATASEQALERLDLALTSRGLARSRTHAHRILKDGLVTVDGKAQLKPSFPVREGARIDVAGIDHYVSRAAHKLVGALDAFAVDPRGRGALDVGASTGGFTQVLLERSAEFVVALDVGHAQLAASIRSDPRVTTVEGANARYLDEATLVGFEPRASTIDLVVGDLSFISLTMVLPALVASVGLEADYVLLIKPQFEVGRQGIKEGIVRDAGLRADAVNAVLWAAHDQGLGTAGLIPSPIVGTNGNREYCVHLSASQGANPTEWIARVDTMTGE</sequence>
<dbReference type="GO" id="GO:0008168">
    <property type="term" value="F:methyltransferase activity"/>
    <property type="evidence" value="ECO:0007669"/>
    <property type="project" value="UniProtKB-KW"/>
</dbReference>
<dbReference type="CDD" id="cd00165">
    <property type="entry name" value="S4"/>
    <property type="match status" value="1"/>
</dbReference>
<dbReference type="SUPFAM" id="SSF53335">
    <property type="entry name" value="S-adenosyl-L-methionine-dependent methyltransferases"/>
    <property type="match status" value="1"/>
</dbReference>
<dbReference type="SMART" id="SM00363">
    <property type="entry name" value="S4"/>
    <property type="match status" value="1"/>
</dbReference>
<evidence type="ECO:0000259" key="5">
    <source>
        <dbReference type="SMART" id="SM00363"/>
    </source>
</evidence>
<comment type="caution">
    <text evidence="6">The sequence shown here is derived from an EMBL/GenBank/DDBJ whole genome shotgun (WGS) entry which is preliminary data.</text>
</comment>
<dbReference type="GO" id="GO:0032259">
    <property type="term" value="P:methylation"/>
    <property type="evidence" value="ECO:0007669"/>
    <property type="project" value="UniProtKB-KW"/>
</dbReference>
<evidence type="ECO:0000256" key="2">
    <source>
        <dbReference type="ARBA" id="ARBA00029460"/>
    </source>
</evidence>
<evidence type="ECO:0000256" key="4">
    <source>
        <dbReference type="SAM" id="MobiDB-lite"/>
    </source>
</evidence>
<name>A0ABP8WAV1_9MICO</name>
<dbReference type="Pfam" id="PF01479">
    <property type="entry name" value="S4"/>
    <property type="match status" value="1"/>
</dbReference>
<feature type="region of interest" description="Disordered" evidence="4">
    <location>
        <begin position="1"/>
        <end position="22"/>
    </location>
</feature>
<dbReference type="PANTHER" id="PTHR32319">
    <property type="entry name" value="BACTERIAL HEMOLYSIN-LIKE PROTEIN"/>
    <property type="match status" value="1"/>
</dbReference>
<keyword evidence="1 3" id="KW-0694">RNA-binding</keyword>
<dbReference type="Gene3D" id="3.10.290.10">
    <property type="entry name" value="RNA-binding S4 domain"/>
    <property type="match status" value="1"/>
</dbReference>
<dbReference type="EMBL" id="BAABLM010000010">
    <property type="protein sequence ID" value="GAA4685259.1"/>
    <property type="molecule type" value="Genomic_DNA"/>
</dbReference>
<reference evidence="7" key="1">
    <citation type="journal article" date="2019" name="Int. J. Syst. Evol. Microbiol.">
        <title>The Global Catalogue of Microorganisms (GCM) 10K type strain sequencing project: providing services to taxonomists for standard genome sequencing and annotation.</title>
        <authorList>
            <consortium name="The Broad Institute Genomics Platform"/>
            <consortium name="The Broad Institute Genome Sequencing Center for Infectious Disease"/>
            <person name="Wu L."/>
            <person name="Ma J."/>
        </authorList>
    </citation>
    <scope>NUCLEOTIDE SEQUENCE [LARGE SCALE GENOMIC DNA]</scope>
    <source>
        <strain evidence="7">JCM 18956</strain>
    </source>
</reference>
<dbReference type="NCBIfam" id="TIGR00478">
    <property type="entry name" value="tly"/>
    <property type="match status" value="1"/>
</dbReference>
<dbReference type="InterPro" id="IPR002877">
    <property type="entry name" value="RNA_MeTrfase_FtsJ_dom"/>
</dbReference>
<dbReference type="InterPro" id="IPR029063">
    <property type="entry name" value="SAM-dependent_MTases_sf"/>
</dbReference>
<dbReference type="InterPro" id="IPR002942">
    <property type="entry name" value="S4_RNA-bd"/>
</dbReference>
<dbReference type="Pfam" id="PF01728">
    <property type="entry name" value="FtsJ"/>
    <property type="match status" value="1"/>
</dbReference>
<accession>A0ABP8WAV1</accession>
<evidence type="ECO:0000313" key="7">
    <source>
        <dbReference type="Proteomes" id="UP001501295"/>
    </source>
</evidence>
<feature type="compositionally biased region" description="Low complexity" evidence="4">
    <location>
        <begin position="9"/>
        <end position="22"/>
    </location>
</feature>
<dbReference type="Proteomes" id="UP001501295">
    <property type="component" value="Unassembled WGS sequence"/>
</dbReference>
<dbReference type="SUPFAM" id="SSF55174">
    <property type="entry name" value="Alpha-L RNA-binding motif"/>
    <property type="match status" value="1"/>
</dbReference>
<dbReference type="Gene3D" id="3.40.50.150">
    <property type="entry name" value="Vaccinia Virus protein VP39"/>
    <property type="match status" value="1"/>
</dbReference>
<dbReference type="InterPro" id="IPR047048">
    <property type="entry name" value="TlyA"/>
</dbReference>
<dbReference type="PROSITE" id="PS50889">
    <property type="entry name" value="S4"/>
    <property type="match status" value="1"/>
</dbReference>
<dbReference type="PIRSF" id="PIRSF005578">
    <property type="entry name" value="TlyA"/>
    <property type="match status" value="1"/>
</dbReference>
<proteinExistence type="inferred from homology"/>
<evidence type="ECO:0000256" key="1">
    <source>
        <dbReference type="ARBA" id="ARBA00022884"/>
    </source>
</evidence>
<organism evidence="6 7">
    <name type="scientific">Frondihabitans cladoniiphilus</name>
    <dbReference type="NCBI Taxonomy" id="715785"/>
    <lineage>
        <taxon>Bacteria</taxon>
        <taxon>Bacillati</taxon>
        <taxon>Actinomycetota</taxon>
        <taxon>Actinomycetes</taxon>
        <taxon>Micrococcales</taxon>
        <taxon>Microbacteriaceae</taxon>
        <taxon>Frondihabitans</taxon>
    </lineage>
</organism>
<evidence type="ECO:0000256" key="3">
    <source>
        <dbReference type="PROSITE-ProRule" id="PRU00182"/>
    </source>
</evidence>
<comment type="similarity">
    <text evidence="2">Belongs to the TlyA family.</text>
</comment>